<dbReference type="OrthoDB" id="3222at2759"/>
<evidence type="ECO:0000256" key="3">
    <source>
        <dbReference type="ARBA" id="ARBA00006175"/>
    </source>
</evidence>
<keyword evidence="10 17" id="KW-0472">Membrane</keyword>
<dbReference type="GO" id="GO:0016323">
    <property type="term" value="C:basolateral plasma membrane"/>
    <property type="evidence" value="ECO:0007669"/>
    <property type="project" value="UniProtKB-SubCell"/>
</dbReference>
<gene>
    <name evidence="18" type="ORF">IRJ41_013908</name>
</gene>
<organism evidence="18 19">
    <name type="scientific">Triplophysa rosa</name>
    <name type="common">Cave loach</name>
    <dbReference type="NCBI Taxonomy" id="992332"/>
    <lineage>
        <taxon>Eukaryota</taxon>
        <taxon>Metazoa</taxon>
        <taxon>Chordata</taxon>
        <taxon>Craniata</taxon>
        <taxon>Vertebrata</taxon>
        <taxon>Euteleostomi</taxon>
        <taxon>Actinopterygii</taxon>
        <taxon>Neopterygii</taxon>
        <taxon>Teleostei</taxon>
        <taxon>Ostariophysi</taxon>
        <taxon>Cypriniformes</taxon>
        <taxon>Nemacheilidae</taxon>
        <taxon>Triplophysa</taxon>
    </lineage>
</organism>
<keyword evidence="6" id="KW-0597">Phosphoprotein</keyword>
<dbReference type="PANTHER" id="PTHR19139:SF34">
    <property type="entry name" value="AQUAPORIN-4"/>
    <property type="match status" value="1"/>
</dbReference>
<keyword evidence="11" id="KW-0325">Glycoprotein</keyword>
<evidence type="ECO:0000256" key="15">
    <source>
        <dbReference type="RuleBase" id="RU000477"/>
    </source>
</evidence>
<evidence type="ECO:0000256" key="5">
    <source>
        <dbReference type="ARBA" id="ARBA00022475"/>
    </source>
</evidence>
<feature type="transmembrane region" description="Helical" evidence="17">
    <location>
        <begin position="240"/>
        <end position="261"/>
    </location>
</feature>
<feature type="transmembrane region" description="Helical" evidence="17">
    <location>
        <begin position="51"/>
        <end position="70"/>
    </location>
</feature>
<accession>A0A9W7TNF3</accession>
<keyword evidence="16" id="KW-0175">Coiled coil</keyword>
<evidence type="ECO:0000256" key="14">
    <source>
        <dbReference type="ARBA" id="ARBA00046979"/>
    </source>
</evidence>
<dbReference type="CDD" id="cd00333">
    <property type="entry name" value="MIP"/>
    <property type="match status" value="1"/>
</dbReference>
<keyword evidence="5" id="KW-1003">Cell membrane</keyword>
<evidence type="ECO:0000313" key="19">
    <source>
        <dbReference type="Proteomes" id="UP001059041"/>
    </source>
</evidence>
<evidence type="ECO:0000256" key="6">
    <source>
        <dbReference type="ARBA" id="ARBA00022553"/>
    </source>
</evidence>
<evidence type="ECO:0000256" key="13">
    <source>
        <dbReference type="ARBA" id="ARBA00040878"/>
    </source>
</evidence>
<comment type="subcellular location">
    <subcellularLocation>
        <location evidence="2">Basolateral cell membrane</location>
        <topology evidence="2">Multi-pass membrane protein</topology>
    </subcellularLocation>
    <subcellularLocation>
        <location evidence="1">Cell membrane</location>
        <location evidence="1">Sarcolemma</location>
        <topology evidence="1">Multi-pass membrane protein</topology>
    </subcellularLocation>
</comment>
<feature type="transmembrane region" description="Helical" evidence="17">
    <location>
        <begin position="199"/>
        <end position="220"/>
    </location>
</feature>
<dbReference type="GO" id="GO:0042383">
    <property type="term" value="C:sarcolemma"/>
    <property type="evidence" value="ECO:0007669"/>
    <property type="project" value="UniProtKB-SubCell"/>
</dbReference>
<protein>
    <recommendedName>
        <fullName evidence="13">Aquaporin-4</fullName>
    </recommendedName>
</protein>
<evidence type="ECO:0000256" key="16">
    <source>
        <dbReference type="SAM" id="Coils"/>
    </source>
</evidence>
<keyword evidence="8" id="KW-0677">Repeat</keyword>
<proteinExistence type="inferred from homology"/>
<keyword evidence="7 15" id="KW-0812">Transmembrane</keyword>
<dbReference type="PRINTS" id="PR00783">
    <property type="entry name" value="MINTRINSICP"/>
</dbReference>
<dbReference type="InterPro" id="IPR023271">
    <property type="entry name" value="Aquaporin-like"/>
</dbReference>
<name>A0A9W7TNF3_TRIRA</name>
<keyword evidence="9 17" id="KW-1133">Transmembrane helix</keyword>
<evidence type="ECO:0000256" key="9">
    <source>
        <dbReference type="ARBA" id="ARBA00022989"/>
    </source>
</evidence>
<evidence type="ECO:0000256" key="12">
    <source>
        <dbReference type="ARBA" id="ARBA00034651"/>
    </source>
</evidence>
<keyword evidence="19" id="KW-1185">Reference proteome</keyword>
<feature type="coiled-coil region" evidence="16">
    <location>
        <begin position="296"/>
        <end position="323"/>
    </location>
</feature>
<evidence type="ECO:0000256" key="8">
    <source>
        <dbReference type="ARBA" id="ARBA00022737"/>
    </source>
</evidence>
<dbReference type="PRINTS" id="PR02016">
    <property type="entry name" value="AQUAPORIN4"/>
</dbReference>
<dbReference type="GO" id="GO:0009992">
    <property type="term" value="P:intracellular water homeostasis"/>
    <property type="evidence" value="ECO:0007669"/>
    <property type="project" value="UniProtKB-ARBA"/>
</dbReference>
<feature type="transmembrane region" description="Helical" evidence="17">
    <location>
        <begin position="125"/>
        <end position="146"/>
    </location>
</feature>
<evidence type="ECO:0000256" key="10">
    <source>
        <dbReference type="ARBA" id="ARBA00023136"/>
    </source>
</evidence>
<dbReference type="GO" id="GO:0015250">
    <property type="term" value="F:water channel activity"/>
    <property type="evidence" value="ECO:0007669"/>
    <property type="project" value="UniProtKB-ARBA"/>
</dbReference>
<dbReference type="InterPro" id="IPR034294">
    <property type="entry name" value="Aquaporin_transptr"/>
</dbReference>
<comment type="similarity">
    <text evidence="3 15">Belongs to the MIP/aquaporin (TC 1.A.8) family.</text>
</comment>
<evidence type="ECO:0000256" key="1">
    <source>
        <dbReference type="ARBA" id="ARBA00004415"/>
    </source>
</evidence>
<dbReference type="AlphaFoldDB" id="A0A9W7TNF3"/>
<dbReference type="EMBL" id="JAFHDT010000015">
    <property type="protein sequence ID" value="KAI7799886.1"/>
    <property type="molecule type" value="Genomic_DNA"/>
</dbReference>
<dbReference type="NCBIfam" id="TIGR00861">
    <property type="entry name" value="MIP"/>
    <property type="match status" value="1"/>
</dbReference>
<evidence type="ECO:0000256" key="2">
    <source>
        <dbReference type="ARBA" id="ARBA00004554"/>
    </source>
</evidence>
<evidence type="ECO:0000256" key="7">
    <source>
        <dbReference type="ARBA" id="ARBA00022692"/>
    </source>
</evidence>
<dbReference type="Proteomes" id="UP001059041">
    <property type="component" value="Linkage Group LG15"/>
</dbReference>
<dbReference type="Gene3D" id="1.20.1080.10">
    <property type="entry name" value="Glycerol uptake facilitator protein"/>
    <property type="match status" value="1"/>
</dbReference>
<comment type="catalytic activity">
    <reaction evidence="12">
        <text>H2O(in) = H2O(out)</text>
        <dbReference type="Rhea" id="RHEA:29667"/>
        <dbReference type="ChEBI" id="CHEBI:15377"/>
    </reaction>
</comment>
<feature type="transmembrane region" description="Helical" evidence="17">
    <location>
        <begin position="166"/>
        <end position="187"/>
    </location>
</feature>
<dbReference type="InterPro" id="IPR000425">
    <property type="entry name" value="MIP"/>
</dbReference>
<sequence length="330" mass="35977">MRKAFSHVSVSNKRCGFLRRCVSSCSCYNTVMAAFKGVWTQEFWRAVSGEFLAMLIFVLLSLGSTINWSAKEEKPSPPDLVLISLCFGLSIATLVQCFGHISGAHINPAVTAAMVATRKLSLAKAVFYLLAQCLGALVGAAILYGVTPASVRGGLGVTYVNPEISTGHAIVIELIITFELVFTVFATCDTKRNDLKGSAALAIGLSVCIGHLFAIPYTGASMNPARSFGPAIIMGKWNDHWVYWVGPLIGGVLAATVYEYLFCPDTDLKRRYVDVLSKSPFQIDPYRVVDTDAFPNDQAQLMVKQAKIRVLDMEREKKERESTGEVLSSV</sequence>
<dbReference type="SUPFAM" id="SSF81338">
    <property type="entry name" value="Aquaporin-like"/>
    <property type="match status" value="1"/>
</dbReference>
<feature type="transmembrane region" description="Helical" evidence="17">
    <location>
        <begin position="82"/>
        <end position="104"/>
    </location>
</feature>
<evidence type="ECO:0000256" key="4">
    <source>
        <dbReference type="ARBA" id="ARBA00022448"/>
    </source>
</evidence>
<comment type="subunit">
    <text evidence="14">Homotetramer. The tetramers can form oligomeric arrays in membranes. The size of the oligomers differs between tissues and is smaller in skeletal muscle than in brain. Interaction between AQP4 oligomeric arrays in close-by cells can contribute to cell-cell adhesion. Part of a complex containing MLC1, TRPV4, HEPACAM and ATP1B1.</text>
</comment>
<reference evidence="18" key="1">
    <citation type="submission" date="2021-02" db="EMBL/GenBank/DDBJ databases">
        <title>Comparative genomics reveals that relaxation of natural selection precedes convergent phenotypic evolution of cavefish.</title>
        <authorList>
            <person name="Peng Z."/>
        </authorList>
    </citation>
    <scope>NUCLEOTIDE SEQUENCE</scope>
    <source>
        <tissue evidence="18">Muscle</tissue>
    </source>
</reference>
<evidence type="ECO:0000313" key="18">
    <source>
        <dbReference type="EMBL" id="KAI7799886.1"/>
    </source>
</evidence>
<comment type="caution">
    <text evidence="18">The sequence shown here is derived from an EMBL/GenBank/DDBJ whole genome shotgun (WGS) entry which is preliminary data.</text>
</comment>
<dbReference type="PANTHER" id="PTHR19139">
    <property type="entry name" value="AQUAPORIN TRANSPORTER"/>
    <property type="match status" value="1"/>
</dbReference>
<dbReference type="Pfam" id="PF00230">
    <property type="entry name" value="MIP"/>
    <property type="match status" value="1"/>
</dbReference>
<keyword evidence="4 15" id="KW-0813">Transport</keyword>
<evidence type="ECO:0000256" key="11">
    <source>
        <dbReference type="ARBA" id="ARBA00023180"/>
    </source>
</evidence>
<evidence type="ECO:0000256" key="17">
    <source>
        <dbReference type="SAM" id="Phobius"/>
    </source>
</evidence>
<dbReference type="FunFam" id="1.20.1080.10:FF:000009">
    <property type="entry name" value="aquaporin-4 isoform X1"/>
    <property type="match status" value="1"/>
</dbReference>